<keyword evidence="1" id="KW-0812">Transmembrane</keyword>
<dbReference type="AlphaFoldDB" id="X0W1S4"/>
<name>X0W1S4_9ZZZZ</name>
<evidence type="ECO:0000256" key="1">
    <source>
        <dbReference type="SAM" id="Phobius"/>
    </source>
</evidence>
<protein>
    <submittedName>
        <fullName evidence="2">Uncharacterized protein</fullName>
    </submittedName>
</protein>
<gene>
    <name evidence="2" type="ORF">S01H1_53517</name>
</gene>
<evidence type="ECO:0000313" key="2">
    <source>
        <dbReference type="EMBL" id="GAG24754.1"/>
    </source>
</evidence>
<accession>X0W1S4</accession>
<proteinExistence type="predicted"/>
<feature type="transmembrane region" description="Helical" evidence="1">
    <location>
        <begin position="12"/>
        <end position="37"/>
    </location>
</feature>
<keyword evidence="1" id="KW-0472">Membrane</keyword>
<sequence>MIRLVYRVQQRNVTTWAVSISYGIAGLLSAYGLLAILELPKAS</sequence>
<dbReference type="EMBL" id="BARS01034657">
    <property type="protein sequence ID" value="GAG24754.1"/>
    <property type="molecule type" value="Genomic_DNA"/>
</dbReference>
<reference evidence="2" key="1">
    <citation type="journal article" date="2014" name="Front. Microbiol.">
        <title>High frequency of phylogenetically diverse reductive dehalogenase-homologous genes in deep subseafloor sedimentary metagenomes.</title>
        <authorList>
            <person name="Kawai M."/>
            <person name="Futagami T."/>
            <person name="Toyoda A."/>
            <person name="Takaki Y."/>
            <person name="Nishi S."/>
            <person name="Hori S."/>
            <person name="Arai W."/>
            <person name="Tsubouchi T."/>
            <person name="Morono Y."/>
            <person name="Uchiyama I."/>
            <person name="Ito T."/>
            <person name="Fujiyama A."/>
            <person name="Inagaki F."/>
            <person name="Takami H."/>
        </authorList>
    </citation>
    <scope>NUCLEOTIDE SEQUENCE</scope>
    <source>
        <strain evidence="2">Expedition CK06-06</strain>
    </source>
</reference>
<organism evidence="2">
    <name type="scientific">marine sediment metagenome</name>
    <dbReference type="NCBI Taxonomy" id="412755"/>
    <lineage>
        <taxon>unclassified sequences</taxon>
        <taxon>metagenomes</taxon>
        <taxon>ecological metagenomes</taxon>
    </lineage>
</organism>
<keyword evidence="1" id="KW-1133">Transmembrane helix</keyword>
<comment type="caution">
    <text evidence="2">The sequence shown here is derived from an EMBL/GenBank/DDBJ whole genome shotgun (WGS) entry which is preliminary data.</text>
</comment>